<evidence type="ECO:0000313" key="2">
    <source>
        <dbReference type="EMBL" id="CAD7411322.1"/>
    </source>
</evidence>
<evidence type="ECO:0000256" key="1">
    <source>
        <dbReference type="SAM" id="MobiDB-lite"/>
    </source>
</evidence>
<protein>
    <submittedName>
        <fullName evidence="2">Uncharacterized protein</fullName>
    </submittedName>
</protein>
<sequence>MDISFALLEPKHRMYNPFARKGCIWLQEKREPIDDNKYSPYFTIPTALYSEPREPTTLPTLITPHRQLTSST</sequence>
<proteinExistence type="predicted"/>
<accession>A0A7R9DCR3</accession>
<organism evidence="2">
    <name type="scientific">Timema poppense</name>
    <name type="common">Walking stick</name>
    <dbReference type="NCBI Taxonomy" id="170557"/>
    <lineage>
        <taxon>Eukaryota</taxon>
        <taxon>Metazoa</taxon>
        <taxon>Ecdysozoa</taxon>
        <taxon>Arthropoda</taxon>
        <taxon>Hexapoda</taxon>
        <taxon>Insecta</taxon>
        <taxon>Pterygota</taxon>
        <taxon>Neoptera</taxon>
        <taxon>Polyneoptera</taxon>
        <taxon>Phasmatodea</taxon>
        <taxon>Timematodea</taxon>
        <taxon>Timematoidea</taxon>
        <taxon>Timematidae</taxon>
        <taxon>Timema</taxon>
    </lineage>
</organism>
<dbReference type="AlphaFoldDB" id="A0A7R9DCR3"/>
<feature type="region of interest" description="Disordered" evidence="1">
    <location>
        <begin position="53"/>
        <end position="72"/>
    </location>
</feature>
<gene>
    <name evidence="2" type="ORF">TPSB3V08_LOCUS7820</name>
</gene>
<reference evidence="2" key="1">
    <citation type="submission" date="2020-11" db="EMBL/GenBank/DDBJ databases">
        <authorList>
            <person name="Tran Van P."/>
        </authorList>
    </citation>
    <scope>NUCLEOTIDE SEQUENCE</scope>
</reference>
<name>A0A7R9DCR3_TIMPO</name>
<dbReference type="EMBL" id="OD005293">
    <property type="protein sequence ID" value="CAD7411322.1"/>
    <property type="molecule type" value="Genomic_DNA"/>
</dbReference>